<accession>A0A8J3ZT87</accession>
<dbReference type="SUPFAM" id="SSF54593">
    <property type="entry name" value="Glyoxalase/Bleomycin resistance protein/Dihydroxybiphenyl dioxygenase"/>
    <property type="match status" value="1"/>
</dbReference>
<organism evidence="2 3">
    <name type="scientific">Virgisporangium ochraceum</name>
    <dbReference type="NCBI Taxonomy" id="65505"/>
    <lineage>
        <taxon>Bacteria</taxon>
        <taxon>Bacillati</taxon>
        <taxon>Actinomycetota</taxon>
        <taxon>Actinomycetes</taxon>
        <taxon>Micromonosporales</taxon>
        <taxon>Micromonosporaceae</taxon>
        <taxon>Virgisporangium</taxon>
    </lineage>
</organism>
<evidence type="ECO:0000259" key="1">
    <source>
        <dbReference type="PROSITE" id="PS51819"/>
    </source>
</evidence>
<dbReference type="EMBL" id="BOPH01000068">
    <property type="protein sequence ID" value="GIJ69752.1"/>
    <property type="molecule type" value="Genomic_DNA"/>
</dbReference>
<evidence type="ECO:0000313" key="3">
    <source>
        <dbReference type="Proteomes" id="UP000635606"/>
    </source>
</evidence>
<evidence type="ECO:0000313" key="2">
    <source>
        <dbReference type="EMBL" id="GIJ69752.1"/>
    </source>
</evidence>
<dbReference type="AlphaFoldDB" id="A0A8J3ZT87"/>
<dbReference type="InterPro" id="IPR029068">
    <property type="entry name" value="Glyas_Bleomycin-R_OHBP_Dase"/>
</dbReference>
<name>A0A8J3ZT87_9ACTN</name>
<dbReference type="InterPro" id="IPR041581">
    <property type="entry name" value="Glyoxalase_6"/>
</dbReference>
<reference evidence="2" key="1">
    <citation type="submission" date="2021-01" db="EMBL/GenBank/DDBJ databases">
        <title>Whole genome shotgun sequence of Virgisporangium ochraceum NBRC 16418.</title>
        <authorList>
            <person name="Komaki H."/>
            <person name="Tamura T."/>
        </authorList>
    </citation>
    <scope>NUCLEOTIDE SEQUENCE</scope>
    <source>
        <strain evidence="2">NBRC 16418</strain>
    </source>
</reference>
<comment type="caution">
    <text evidence="2">The sequence shown here is derived from an EMBL/GenBank/DDBJ whole genome shotgun (WGS) entry which is preliminary data.</text>
</comment>
<keyword evidence="3" id="KW-1185">Reference proteome</keyword>
<sequence length="112" mass="11707">MSVRLGSVVLGSVDPERLAGWYRAVVGLGDGGELAGGGRLIFDRRADVGPAAGEPGRVLINLYVDDLAAVAARLTGLGVDWVRPVEAFPPGLISTVRDPDGNLVQFVELAVR</sequence>
<dbReference type="PROSITE" id="PS51819">
    <property type="entry name" value="VOC"/>
    <property type="match status" value="1"/>
</dbReference>
<dbReference type="Pfam" id="PF18029">
    <property type="entry name" value="Glyoxalase_6"/>
    <property type="match status" value="1"/>
</dbReference>
<protein>
    <recommendedName>
        <fullName evidence="1">VOC domain-containing protein</fullName>
    </recommendedName>
</protein>
<dbReference type="Proteomes" id="UP000635606">
    <property type="component" value="Unassembled WGS sequence"/>
</dbReference>
<dbReference type="RefSeq" id="WP_203929669.1">
    <property type="nucleotide sequence ID" value="NZ_BOPH01000068.1"/>
</dbReference>
<dbReference type="Gene3D" id="3.10.180.10">
    <property type="entry name" value="2,3-Dihydroxybiphenyl 1,2-Dioxygenase, domain 1"/>
    <property type="match status" value="1"/>
</dbReference>
<dbReference type="InterPro" id="IPR037523">
    <property type="entry name" value="VOC_core"/>
</dbReference>
<feature type="domain" description="VOC" evidence="1">
    <location>
        <begin position="4"/>
        <end position="109"/>
    </location>
</feature>
<gene>
    <name evidence="2" type="ORF">Voc01_046690</name>
</gene>
<proteinExistence type="predicted"/>